<gene>
    <name evidence="1" type="ORF">SASPL_133227</name>
</gene>
<evidence type="ECO:0000313" key="1">
    <source>
        <dbReference type="EMBL" id="KAG6405635.1"/>
    </source>
</evidence>
<dbReference type="InterPro" id="IPR007750">
    <property type="entry name" value="DUF674"/>
</dbReference>
<comment type="caution">
    <text evidence="1">The sequence shown here is derived from an EMBL/GenBank/DDBJ whole genome shotgun (WGS) entry which is preliminary data.</text>
</comment>
<proteinExistence type="predicted"/>
<evidence type="ECO:0000313" key="2">
    <source>
        <dbReference type="Proteomes" id="UP000298416"/>
    </source>
</evidence>
<sequence>MKSRVSHLCLIHVFDEELKFGSTGSSLPIANMSKGEELKLHIKVVVNKQRTKVLFAEAGSDFTDVLLSFLLLPLGTILKVLEKQNVGDAPAIGSLSTLYRGLVNLDIGHFQTEVAKQKLLAPASCYDAELRKLRLNVSNAVPASPNSVNRYDGVFTESAASFIIGDDLKVMPNVMGSFMETLRGLDIDGTDIDGAETMNVAFGSKEIVDLLRLSLVSGNPLTAFMLSGGQIRLALKKSSEQGNAWLQCINEKVASTNIKKMIVKATIQKSTNKFLFAQADNDFINFLFGMLTLPLGSVVWYLGSNSGLVAIANLHLSVADESKKVQLKSAKTRVYLTKSNLSQSNEFSRLNFDPDVRNHNVKGERLHMVTNNLTVSPLTMTSCIYVLNELKISVSDVEEVDVQVGLEEGLSIVKEALTSTTALEDGLIKPILKASLVASKPVKRPKLEC</sequence>
<dbReference type="Pfam" id="PF05056">
    <property type="entry name" value="DUF674"/>
    <property type="match status" value="3"/>
</dbReference>
<dbReference type="OrthoDB" id="883945at2759"/>
<dbReference type="PANTHER" id="PTHR33103:SF27">
    <property type="entry name" value="OS04G0594700 PROTEIN"/>
    <property type="match status" value="1"/>
</dbReference>
<protein>
    <submittedName>
        <fullName evidence="1">Uncharacterized protein</fullName>
    </submittedName>
</protein>
<reference evidence="1" key="2">
    <citation type="submission" date="2020-08" db="EMBL/GenBank/DDBJ databases">
        <title>Plant Genome Project.</title>
        <authorList>
            <person name="Zhang R.-G."/>
        </authorList>
    </citation>
    <scope>NUCLEOTIDE SEQUENCE</scope>
    <source>
        <strain evidence="1">Huo1</strain>
        <tissue evidence="1">Leaf</tissue>
    </source>
</reference>
<keyword evidence="2" id="KW-1185">Reference proteome</keyword>
<organism evidence="1">
    <name type="scientific">Salvia splendens</name>
    <name type="common">Scarlet sage</name>
    <dbReference type="NCBI Taxonomy" id="180675"/>
    <lineage>
        <taxon>Eukaryota</taxon>
        <taxon>Viridiplantae</taxon>
        <taxon>Streptophyta</taxon>
        <taxon>Embryophyta</taxon>
        <taxon>Tracheophyta</taxon>
        <taxon>Spermatophyta</taxon>
        <taxon>Magnoliopsida</taxon>
        <taxon>eudicotyledons</taxon>
        <taxon>Gunneridae</taxon>
        <taxon>Pentapetalae</taxon>
        <taxon>asterids</taxon>
        <taxon>lamiids</taxon>
        <taxon>Lamiales</taxon>
        <taxon>Lamiaceae</taxon>
        <taxon>Nepetoideae</taxon>
        <taxon>Mentheae</taxon>
        <taxon>Salviinae</taxon>
        <taxon>Salvia</taxon>
        <taxon>Salvia subgen. Calosphace</taxon>
        <taxon>core Calosphace</taxon>
    </lineage>
</organism>
<reference evidence="1" key="1">
    <citation type="submission" date="2018-01" db="EMBL/GenBank/DDBJ databases">
        <authorList>
            <person name="Mao J.F."/>
        </authorList>
    </citation>
    <scope>NUCLEOTIDE SEQUENCE</scope>
    <source>
        <strain evidence="1">Huo1</strain>
        <tissue evidence="1">Leaf</tissue>
    </source>
</reference>
<dbReference type="Proteomes" id="UP000298416">
    <property type="component" value="Unassembled WGS sequence"/>
</dbReference>
<dbReference type="AlphaFoldDB" id="A0A8X8X4H8"/>
<accession>A0A8X8X4H8</accession>
<dbReference type="PANTHER" id="PTHR33103">
    <property type="entry name" value="OS01G0153900 PROTEIN"/>
    <property type="match status" value="1"/>
</dbReference>
<name>A0A8X8X4H8_SALSN</name>
<dbReference type="EMBL" id="PNBA02000012">
    <property type="protein sequence ID" value="KAG6405635.1"/>
    <property type="molecule type" value="Genomic_DNA"/>
</dbReference>